<gene>
    <name evidence="3" type="ORF">H9847_01955</name>
</gene>
<dbReference type="Proteomes" id="UP000733611">
    <property type="component" value="Unassembled WGS sequence"/>
</dbReference>
<feature type="transmembrane region" description="Helical" evidence="2">
    <location>
        <begin position="28"/>
        <end position="56"/>
    </location>
</feature>
<evidence type="ECO:0000256" key="2">
    <source>
        <dbReference type="SAM" id="Phobius"/>
    </source>
</evidence>
<reference evidence="3" key="1">
    <citation type="journal article" date="2021" name="PeerJ">
        <title>Extensive microbial diversity within the chicken gut microbiome revealed by metagenomics and culture.</title>
        <authorList>
            <person name="Gilroy R."/>
            <person name="Ravi A."/>
            <person name="Getino M."/>
            <person name="Pursley I."/>
            <person name="Horton D.L."/>
            <person name="Alikhan N.F."/>
            <person name="Baker D."/>
            <person name="Gharbi K."/>
            <person name="Hall N."/>
            <person name="Watson M."/>
            <person name="Adriaenssens E.M."/>
            <person name="Foster-Nyarko E."/>
            <person name="Jarju S."/>
            <person name="Secka A."/>
            <person name="Antonio M."/>
            <person name="Oren A."/>
            <person name="Chaudhuri R.R."/>
            <person name="La Ragione R."/>
            <person name="Hildebrand F."/>
            <person name="Pallen M.J."/>
        </authorList>
    </citation>
    <scope>NUCLEOTIDE SEQUENCE</scope>
    <source>
        <strain evidence="3">378</strain>
    </source>
</reference>
<keyword evidence="2" id="KW-1133">Transmembrane helix</keyword>
<keyword evidence="2" id="KW-0472">Membrane</keyword>
<accession>A0A948WYK3</accession>
<feature type="transmembrane region" description="Helical" evidence="2">
    <location>
        <begin position="295"/>
        <end position="317"/>
    </location>
</feature>
<sequence length="385" mass="42317">MTPVSIGIGGPLASLVMALTGYSRVMPWWVLCPVWGMMAVLLVFLCPVLLPLYVLWALQRSCRQRYALQLLAEETEQLYATADALEEKARTAPQEEQEQDSTAATTVTTSDSITAAAAAATTTTTTSSSTDTNAKAESTDHSDISNDVDDKGFGDGKQHLISSKVVFNEAEEKIKLERNYERMGLHLARLHLWSEIKSHLGTILLSLCGYYAVAVAVFYGVTSASVVALNEYMAKAKENPVLQIATPEQIAYANNMTAIFTIGILVLMVAMLLCFTITTVSVLRLPAMGLRVLMVIIKNLPGFAMILALFYGVVMIMERYYAHFRVVAVEAMIRGTSYFDPSLTFIVLRLYVAQALVLTLILMVLMSLNLLPQRFSAKRSAFAPQ</sequence>
<proteinExistence type="predicted"/>
<dbReference type="AlphaFoldDB" id="A0A948WYK3"/>
<feature type="transmembrane region" description="Helical" evidence="2">
    <location>
        <begin position="258"/>
        <end position="283"/>
    </location>
</feature>
<evidence type="ECO:0000256" key="1">
    <source>
        <dbReference type="SAM" id="MobiDB-lite"/>
    </source>
</evidence>
<feature type="region of interest" description="Disordered" evidence="1">
    <location>
        <begin position="119"/>
        <end position="149"/>
    </location>
</feature>
<evidence type="ECO:0000313" key="4">
    <source>
        <dbReference type="Proteomes" id="UP000733611"/>
    </source>
</evidence>
<dbReference type="EMBL" id="JAHLFE010000036">
    <property type="protein sequence ID" value="MBU3843627.1"/>
    <property type="molecule type" value="Genomic_DNA"/>
</dbReference>
<feature type="compositionally biased region" description="Basic and acidic residues" evidence="1">
    <location>
        <begin position="137"/>
        <end position="149"/>
    </location>
</feature>
<reference evidence="3" key="2">
    <citation type="submission" date="2021-04" db="EMBL/GenBank/DDBJ databases">
        <authorList>
            <person name="Gilroy R."/>
        </authorList>
    </citation>
    <scope>NUCLEOTIDE SEQUENCE</scope>
    <source>
        <strain evidence="3">378</strain>
    </source>
</reference>
<feature type="transmembrane region" description="Helical" evidence="2">
    <location>
        <begin position="199"/>
        <end position="221"/>
    </location>
</feature>
<comment type="caution">
    <text evidence="3">The sequence shown here is derived from an EMBL/GenBank/DDBJ whole genome shotgun (WGS) entry which is preliminary data.</text>
</comment>
<feature type="transmembrane region" description="Helical" evidence="2">
    <location>
        <begin position="351"/>
        <end position="371"/>
    </location>
</feature>
<feature type="compositionally biased region" description="Low complexity" evidence="1">
    <location>
        <begin position="119"/>
        <end position="132"/>
    </location>
</feature>
<name>A0A948WYK3_9GAMM</name>
<organism evidence="3 4">
    <name type="scientific">Candidatus Anaerobiospirillum pullicola</name>
    <dbReference type="NCBI Taxonomy" id="2838451"/>
    <lineage>
        <taxon>Bacteria</taxon>
        <taxon>Pseudomonadati</taxon>
        <taxon>Pseudomonadota</taxon>
        <taxon>Gammaproteobacteria</taxon>
        <taxon>Aeromonadales</taxon>
        <taxon>Succinivibrionaceae</taxon>
        <taxon>Anaerobiospirillum</taxon>
    </lineage>
</organism>
<feature type="region of interest" description="Disordered" evidence="1">
    <location>
        <begin position="87"/>
        <end position="107"/>
    </location>
</feature>
<keyword evidence="2" id="KW-0812">Transmembrane</keyword>
<evidence type="ECO:0000313" key="3">
    <source>
        <dbReference type="EMBL" id="MBU3843627.1"/>
    </source>
</evidence>
<protein>
    <submittedName>
        <fullName evidence="3">Uncharacterized protein</fullName>
    </submittedName>
</protein>